<comment type="caution">
    <text evidence="1">The sequence shown here is derived from an EMBL/GenBank/DDBJ whole genome shotgun (WGS) entry which is preliminary data.</text>
</comment>
<keyword evidence="1" id="KW-0482">Metalloprotease</keyword>
<accession>A0ACC6R282</accession>
<protein>
    <submittedName>
        <fullName evidence="1">SprT family zinc-dependent metalloprotease</fullName>
        <ecNumber evidence="1">3.4.-.-</ecNumber>
    </submittedName>
</protein>
<keyword evidence="2" id="KW-1185">Reference proteome</keyword>
<dbReference type="EMBL" id="JBAKAX010000004">
    <property type="protein sequence ID" value="MEL0603812.1"/>
    <property type="molecule type" value="Genomic_DNA"/>
</dbReference>
<organism evidence="1 2">
    <name type="scientific">Pseudoalteromonas undina</name>
    <dbReference type="NCBI Taxonomy" id="43660"/>
    <lineage>
        <taxon>Bacteria</taxon>
        <taxon>Pseudomonadati</taxon>
        <taxon>Pseudomonadota</taxon>
        <taxon>Gammaproteobacteria</taxon>
        <taxon>Alteromonadales</taxon>
        <taxon>Pseudoalteromonadaceae</taxon>
        <taxon>Pseudoalteromonas</taxon>
    </lineage>
</organism>
<name>A0ACC6R282_9GAMM</name>
<dbReference type="Proteomes" id="UP001374952">
    <property type="component" value="Unassembled WGS sequence"/>
</dbReference>
<reference evidence="1" key="1">
    <citation type="submission" date="2024-02" db="EMBL/GenBank/DDBJ databases">
        <title>Bacteria isolated from the canopy kelp, Nereocystis luetkeana.</title>
        <authorList>
            <person name="Pfister C.A."/>
            <person name="Younker I.T."/>
            <person name="Light S.H."/>
        </authorList>
    </citation>
    <scope>NUCLEOTIDE SEQUENCE</scope>
    <source>
        <strain evidence="1">TN.2.01</strain>
    </source>
</reference>
<dbReference type="EC" id="3.4.-.-" evidence="1"/>
<keyword evidence="1" id="KW-0645">Protease</keyword>
<evidence type="ECO:0000313" key="1">
    <source>
        <dbReference type="EMBL" id="MEL0603812.1"/>
    </source>
</evidence>
<gene>
    <name evidence="1" type="ORF">V6250_06510</name>
</gene>
<evidence type="ECO:0000313" key="2">
    <source>
        <dbReference type="Proteomes" id="UP001374952"/>
    </source>
</evidence>
<keyword evidence="1" id="KW-0378">Hydrolase</keyword>
<sequence length="234" mass="27858">MPVFNYGTTQIEWWFKKDNKLKNHYVTVERDKAVLLRGPDVDEQQQHELIKQRARWIKQKLAEVNQPIKDEIVTGSRAVYRGRSYYCEVIYDDSVKRLEITFNHSKFSIRTPKKGAIPLSEFKPELERFYARKAAQKLAARINYWQKETDLEALTFNIKKLKSRWGNCTENNVIELNPKIMEFSGKVIDYIIVHELCHTIEKKHNKEFWSLVSSHLPDWKKYHEEVEQAGKMEL</sequence>
<proteinExistence type="predicted"/>